<name>A0A6B2K402_9RHOB</name>
<dbReference type="Pfam" id="PF06082">
    <property type="entry name" value="YjbH"/>
    <property type="match status" value="1"/>
</dbReference>
<organism evidence="2 3">
    <name type="scientific">Pseudoroseicyclus tamaricis</name>
    <dbReference type="NCBI Taxonomy" id="2705421"/>
    <lineage>
        <taxon>Bacteria</taxon>
        <taxon>Pseudomonadati</taxon>
        <taxon>Pseudomonadota</taxon>
        <taxon>Alphaproteobacteria</taxon>
        <taxon>Rhodobacterales</taxon>
        <taxon>Paracoccaceae</taxon>
        <taxon>Pseudoroseicyclus</taxon>
    </lineage>
</organism>
<dbReference type="EMBL" id="JAAGAB010000004">
    <property type="protein sequence ID" value="NDV02552.1"/>
    <property type="molecule type" value="Genomic_DNA"/>
</dbReference>
<feature type="signal peptide" evidence="1">
    <location>
        <begin position="1"/>
        <end position="23"/>
    </location>
</feature>
<evidence type="ECO:0000313" key="3">
    <source>
        <dbReference type="Proteomes" id="UP000474757"/>
    </source>
</evidence>
<evidence type="ECO:0000313" key="2">
    <source>
        <dbReference type="EMBL" id="NDV02552.1"/>
    </source>
</evidence>
<gene>
    <name evidence="2" type="ORF">GZA08_16400</name>
</gene>
<keyword evidence="3" id="KW-1185">Reference proteome</keyword>
<protein>
    <submittedName>
        <fullName evidence="2">YjbH domain-containing protein</fullName>
    </submittedName>
</protein>
<proteinExistence type="predicted"/>
<sequence>MTGRLLAAASLAALGAASGPAQADEGISWALYGTPGIIDTPVAAMPSSGTISGTFTGFSGQIRTNFSFQVEDRLSVGLRYSTFFDYYTNLDQNNLYDRSFDIAYQLVQESEYVPAVTVGLRDFLGTGILSSEYVVASKTFGTSVRASAGLGWGRLASEGGFDNPLGIFGDDFDTRPQQEIGQGGTLSYESWFRGPAAIFGGVEWAATEKLTFKAEYSSDGYDLERSRNEFGYSTPLNVGVVWFPRPGIQLAFNYLHGNELALAATVLLNVEERPLPSGFDSPPPPVRVRGADAAASWQGAVTQTELTPRLSAALAEEGLELRGVELAGDRLRVRYHNPRYRAEAQALGRVARILTREAPPQVETFELEPEYSGIAVSGVTLSRSDIEALENRVGGTDAIFQRGTLGPAGPNAGLTEVEDPSPAFTWGLGPYAGFVLFDNDEPLQVELGLQAKARYEITPSLVASGAMRLALTPYREDPKPSDSVLPHVRSDGELYANTGNPGIEYLTLAWYGRPAPAIYSRVTLGYLEPMFGGVSGELLYAPPDQRWALGAEVNYAVQREYEQLFGFRDYDIVTGHVSAYYDFDFGYHAQVDAGRYLAGDWGATFSLDREFENGWKIGGYFTFTDVSFEEFGEGSFDKGVRITVPLDYFTGTPTRQTLDANIVSLSRDGGAKLDIDGRLYETVRDGHLSDLQDGWGRFWR</sequence>
<comment type="caution">
    <text evidence="2">The sequence shown here is derived from an EMBL/GenBank/DDBJ whole genome shotgun (WGS) entry which is preliminary data.</text>
</comment>
<dbReference type="Proteomes" id="UP000474757">
    <property type="component" value="Unassembled WGS sequence"/>
</dbReference>
<accession>A0A6B2K402</accession>
<feature type="chain" id="PRO_5025401379" evidence="1">
    <location>
        <begin position="24"/>
        <end position="700"/>
    </location>
</feature>
<dbReference type="AlphaFoldDB" id="A0A6B2K402"/>
<evidence type="ECO:0000256" key="1">
    <source>
        <dbReference type="SAM" id="SignalP"/>
    </source>
</evidence>
<keyword evidence="1" id="KW-0732">Signal</keyword>
<reference evidence="2 3" key="1">
    <citation type="submission" date="2020-02" db="EMBL/GenBank/DDBJ databases">
        <title>Pseudoroseicyclus tamarix, sp. nov., isolated from offshore sediment of a Tamarix chinensis forest.</title>
        <authorList>
            <person name="Gai Y."/>
        </authorList>
    </citation>
    <scope>NUCLEOTIDE SEQUENCE [LARGE SCALE GENOMIC DNA]</scope>
    <source>
        <strain evidence="2 3">CLL3-39</strain>
    </source>
</reference>
<dbReference type="InterPro" id="IPR010344">
    <property type="entry name" value="YbjH"/>
</dbReference>